<proteinExistence type="predicted"/>
<evidence type="ECO:0000313" key="7">
    <source>
        <dbReference type="EMBL" id="CAH9060106.1"/>
    </source>
</evidence>
<evidence type="ECO:0000256" key="3">
    <source>
        <dbReference type="ARBA" id="ARBA00023239"/>
    </source>
</evidence>
<evidence type="ECO:0000256" key="1">
    <source>
        <dbReference type="ARBA" id="ARBA00022722"/>
    </source>
</evidence>
<dbReference type="Proteomes" id="UP001152523">
    <property type="component" value="Unassembled WGS sequence"/>
</dbReference>
<evidence type="ECO:0000313" key="8">
    <source>
        <dbReference type="Proteomes" id="UP001152523"/>
    </source>
</evidence>
<dbReference type="Gene3D" id="3.90.1140.10">
    <property type="entry name" value="Cyclic phosphodiesterase"/>
    <property type="match status" value="1"/>
</dbReference>
<organism evidence="7 8">
    <name type="scientific">Cuscuta epithymum</name>
    <dbReference type="NCBI Taxonomy" id="186058"/>
    <lineage>
        <taxon>Eukaryota</taxon>
        <taxon>Viridiplantae</taxon>
        <taxon>Streptophyta</taxon>
        <taxon>Embryophyta</taxon>
        <taxon>Tracheophyta</taxon>
        <taxon>Spermatophyta</taxon>
        <taxon>Magnoliopsida</taxon>
        <taxon>eudicotyledons</taxon>
        <taxon>Gunneridae</taxon>
        <taxon>Pentapetalae</taxon>
        <taxon>asterids</taxon>
        <taxon>lamiids</taxon>
        <taxon>Solanales</taxon>
        <taxon>Convolvulaceae</taxon>
        <taxon>Cuscuteae</taxon>
        <taxon>Cuscuta</taxon>
        <taxon>Cuscuta subgen. Cuscuta</taxon>
    </lineage>
</organism>
<name>A0AAV0BZY3_9ASTE</name>
<evidence type="ECO:0000256" key="2">
    <source>
        <dbReference type="ARBA" id="ARBA00022801"/>
    </source>
</evidence>
<dbReference type="PANTHER" id="PTHR13522:SF3">
    <property type="entry name" value="U6 SNRNA PHOSPHODIESTERASE 1"/>
    <property type="match status" value="1"/>
</dbReference>
<evidence type="ECO:0000256" key="5">
    <source>
        <dbReference type="ARBA" id="ARBA00029543"/>
    </source>
</evidence>
<dbReference type="AlphaFoldDB" id="A0AAV0BZY3"/>
<dbReference type="GO" id="GO:0005634">
    <property type="term" value="C:nucleus"/>
    <property type="evidence" value="ECO:0007669"/>
    <property type="project" value="TreeGrafter"/>
</dbReference>
<dbReference type="PANTHER" id="PTHR13522">
    <property type="entry name" value="U6 SNRNA PHOSPHODIESTERASE 1"/>
    <property type="match status" value="1"/>
</dbReference>
<comment type="caution">
    <text evidence="7">The sequence shown here is derived from an EMBL/GenBank/DDBJ whole genome shotgun (WGS) entry which is preliminary data.</text>
</comment>
<gene>
    <name evidence="7" type="ORF">CEPIT_LOCUS1504</name>
</gene>
<sequence length="161" mass="18766">MLRQRLQFQRRYWINFNKWEVFVNDDGSRTFLSLEIVTGGLFEITKQVQAVNEVYRLHNLPEFYKVRSQNYGVIFSSTVYSTIFCLANHMIVCCWQDPRPHISIAWALGDISDTLKRVVQVEMKRYLVGSSPQKPVFTSKFSGILCKVGSKCHEICKFQGE</sequence>
<keyword evidence="4" id="KW-0539">Nucleus</keyword>
<keyword evidence="3" id="KW-0456">Lyase</keyword>
<dbReference type="EMBL" id="CAMAPF010000008">
    <property type="protein sequence ID" value="CAH9060106.1"/>
    <property type="molecule type" value="Genomic_DNA"/>
</dbReference>
<dbReference type="Pfam" id="PF09749">
    <property type="entry name" value="HVSL"/>
    <property type="match status" value="1"/>
</dbReference>
<evidence type="ECO:0000256" key="6">
    <source>
        <dbReference type="ARBA" id="ARBA00030030"/>
    </source>
</evidence>
<dbReference type="GO" id="GO:0000175">
    <property type="term" value="F:3'-5'-RNA exonuclease activity"/>
    <property type="evidence" value="ECO:0007669"/>
    <property type="project" value="TreeGrafter"/>
</dbReference>
<accession>A0AAV0BZY3</accession>
<keyword evidence="8" id="KW-1185">Reference proteome</keyword>
<reference evidence="7" key="1">
    <citation type="submission" date="2022-07" db="EMBL/GenBank/DDBJ databases">
        <authorList>
            <person name="Macas J."/>
            <person name="Novak P."/>
            <person name="Neumann P."/>
        </authorList>
    </citation>
    <scope>NUCLEOTIDE SEQUENCE</scope>
</reference>
<protein>
    <recommendedName>
        <fullName evidence="5">U6 snRNA phosphodiesterase 1</fullName>
    </recommendedName>
    <alternativeName>
        <fullName evidence="6">3'-5' RNA exonuclease USB1</fullName>
    </alternativeName>
</protein>
<dbReference type="GO" id="GO:0016829">
    <property type="term" value="F:lyase activity"/>
    <property type="evidence" value="ECO:0007669"/>
    <property type="project" value="UniProtKB-KW"/>
</dbReference>
<keyword evidence="2" id="KW-0378">Hydrolase</keyword>
<keyword evidence="1" id="KW-0540">Nuclease</keyword>
<dbReference type="InterPro" id="IPR027521">
    <property type="entry name" value="Usb1"/>
</dbReference>
<dbReference type="GO" id="GO:0034477">
    <property type="term" value="P:U6 snRNA 3'-end processing"/>
    <property type="evidence" value="ECO:0007669"/>
    <property type="project" value="InterPro"/>
</dbReference>
<evidence type="ECO:0000256" key="4">
    <source>
        <dbReference type="ARBA" id="ARBA00023242"/>
    </source>
</evidence>